<keyword evidence="2" id="KW-0813">Transport</keyword>
<protein>
    <recommendedName>
        <fullName evidence="2">Biotin transporter</fullName>
    </recommendedName>
</protein>
<comment type="similarity">
    <text evidence="1 2">Belongs to the BioY family.</text>
</comment>
<feature type="transmembrane region" description="Helical" evidence="4">
    <location>
        <begin position="192"/>
        <end position="214"/>
    </location>
</feature>
<dbReference type="RefSeq" id="WP_015956906.1">
    <property type="nucleotide sequence ID" value="NC_011729.1"/>
</dbReference>
<dbReference type="KEGG" id="cyc:PCC7424_4972"/>
<feature type="compositionally biased region" description="Basic and acidic residues" evidence="3">
    <location>
        <begin position="9"/>
        <end position="20"/>
    </location>
</feature>
<accession>B7KFK0</accession>
<evidence type="ECO:0000313" key="5">
    <source>
        <dbReference type="EMBL" id="ACK73325.1"/>
    </source>
</evidence>
<dbReference type="PIRSF" id="PIRSF016661">
    <property type="entry name" value="BioY"/>
    <property type="match status" value="1"/>
</dbReference>
<dbReference type="PANTHER" id="PTHR34295">
    <property type="entry name" value="BIOTIN TRANSPORTER BIOY"/>
    <property type="match status" value="1"/>
</dbReference>
<dbReference type="GO" id="GO:0015225">
    <property type="term" value="F:biotin transmembrane transporter activity"/>
    <property type="evidence" value="ECO:0007669"/>
    <property type="project" value="UniProtKB-UniRule"/>
</dbReference>
<feature type="transmembrane region" description="Helical" evidence="4">
    <location>
        <begin position="119"/>
        <end position="138"/>
    </location>
</feature>
<proteinExistence type="inferred from homology"/>
<dbReference type="Pfam" id="PF02632">
    <property type="entry name" value="BioY"/>
    <property type="match status" value="1"/>
</dbReference>
<keyword evidence="2" id="KW-1003">Cell membrane</keyword>
<gene>
    <name evidence="5" type="ordered locus">PCC7424_4972</name>
</gene>
<feature type="transmembrane region" description="Helical" evidence="4">
    <location>
        <begin position="30"/>
        <end position="50"/>
    </location>
</feature>
<dbReference type="InterPro" id="IPR003784">
    <property type="entry name" value="BioY"/>
</dbReference>
<feature type="region of interest" description="Disordered" evidence="3">
    <location>
        <begin position="1"/>
        <end position="20"/>
    </location>
</feature>
<evidence type="ECO:0000313" key="6">
    <source>
        <dbReference type="Proteomes" id="UP000002384"/>
    </source>
</evidence>
<dbReference type="AlphaFoldDB" id="B7KFK0"/>
<name>B7KFK0_GLOC7</name>
<dbReference type="STRING" id="65393.PCC7424_4972"/>
<evidence type="ECO:0000256" key="1">
    <source>
        <dbReference type="ARBA" id="ARBA00010692"/>
    </source>
</evidence>
<dbReference type="Proteomes" id="UP000002384">
    <property type="component" value="Chromosome"/>
</dbReference>
<evidence type="ECO:0000256" key="4">
    <source>
        <dbReference type="SAM" id="Phobius"/>
    </source>
</evidence>
<dbReference type="OrthoDB" id="9803495at2"/>
<dbReference type="EMBL" id="CP001291">
    <property type="protein sequence ID" value="ACK73325.1"/>
    <property type="molecule type" value="Genomic_DNA"/>
</dbReference>
<reference evidence="6" key="1">
    <citation type="journal article" date="2011" name="MBio">
        <title>Novel metabolic attributes of the genus Cyanothece, comprising a group of unicellular nitrogen-fixing Cyanobacteria.</title>
        <authorList>
            <person name="Bandyopadhyay A."/>
            <person name="Elvitigala T."/>
            <person name="Welsh E."/>
            <person name="Stockel J."/>
            <person name="Liberton M."/>
            <person name="Min H."/>
            <person name="Sherman L.A."/>
            <person name="Pakrasi H.B."/>
        </authorList>
    </citation>
    <scope>NUCLEOTIDE SEQUENCE [LARGE SCALE GENOMIC DNA]</scope>
    <source>
        <strain evidence="6">PCC 7424</strain>
    </source>
</reference>
<sequence length="220" mass="24010">MNTNPNHKPKTDKNTNDQKPRKTVNLANEFLWALIGLLLTIFSTFLPAFTTNVPWTWSSDGVVSQPLGVTYQIGAVLLTGCLGGKNAGALAQIAYVILGLTWLPVFAHGGDWEYLKEPSFGYILGFIPGAWVCGLMAFRTRTKIETLAFSAICGLLVIHLCGLVYLIGLALFNPANGDLISLANLPSFMLNYSLIPIPGQLVIVCVITAIAYFLRLILFY</sequence>
<comment type="subcellular location">
    <subcellularLocation>
        <location evidence="2">Cell membrane</location>
        <topology evidence="2">Multi-pass membrane protein</topology>
    </subcellularLocation>
</comment>
<evidence type="ECO:0000256" key="3">
    <source>
        <dbReference type="SAM" id="MobiDB-lite"/>
    </source>
</evidence>
<keyword evidence="4" id="KW-0812">Transmembrane</keyword>
<dbReference type="PANTHER" id="PTHR34295:SF1">
    <property type="entry name" value="BIOTIN TRANSPORTER BIOY"/>
    <property type="match status" value="1"/>
</dbReference>
<dbReference type="HOGENOM" id="CLU_077931_4_0_3"/>
<feature type="transmembrane region" description="Helical" evidence="4">
    <location>
        <begin position="147"/>
        <end position="172"/>
    </location>
</feature>
<evidence type="ECO:0000256" key="2">
    <source>
        <dbReference type="PIRNR" id="PIRNR016661"/>
    </source>
</evidence>
<feature type="transmembrane region" description="Helical" evidence="4">
    <location>
        <begin position="62"/>
        <end position="82"/>
    </location>
</feature>
<dbReference type="Gene3D" id="1.10.1760.20">
    <property type="match status" value="1"/>
</dbReference>
<keyword evidence="4" id="KW-1133">Transmembrane helix</keyword>
<organism evidence="5 6">
    <name type="scientific">Gloeothece citriformis (strain PCC 7424)</name>
    <name type="common">Cyanothece sp. (strain PCC 7424)</name>
    <dbReference type="NCBI Taxonomy" id="65393"/>
    <lineage>
        <taxon>Bacteria</taxon>
        <taxon>Bacillati</taxon>
        <taxon>Cyanobacteriota</taxon>
        <taxon>Cyanophyceae</taxon>
        <taxon>Oscillatoriophycideae</taxon>
        <taxon>Chroococcales</taxon>
        <taxon>Aphanothecaceae</taxon>
        <taxon>Gloeothece</taxon>
        <taxon>Gloeothece citriformis</taxon>
    </lineage>
</organism>
<keyword evidence="6" id="KW-1185">Reference proteome</keyword>
<feature type="transmembrane region" description="Helical" evidence="4">
    <location>
        <begin position="89"/>
        <end position="107"/>
    </location>
</feature>
<dbReference type="eggNOG" id="COG1268">
    <property type="taxonomic scope" value="Bacteria"/>
</dbReference>
<dbReference type="GO" id="GO:0005886">
    <property type="term" value="C:plasma membrane"/>
    <property type="evidence" value="ECO:0007669"/>
    <property type="project" value="UniProtKB-SubCell"/>
</dbReference>
<keyword evidence="2 4" id="KW-0472">Membrane</keyword>